<dbReference type="InterPro" id="IPR051521">
    <property type="entry name" value="tRNA_Mod/Golgi_Maint"/>
</dbReference>
<reference evidence="13 14" key="1">
    <citation type="submission" date="2019-01" db="EMBL/GenBank/DDBJ databases">
        <authorList>
            <person name="Sayadi A."/>
        </authorList>
    </citation>
    <scope>NUCLEOTIDE SEQUENCE [LARGE SCALE GENOMIC DNA]</scope>
</reference>
<dbReference type="EMBL" id="CAACVG010006573">
    <property type="protein sequence ID" value="VEN40665.1"/>
    <property type="molecule type" value="Genomic_DNA"/>
</dbReference>
<feature type="domain" description="DTW" evidence="12">
    <location>
        <begin position="46"/>
        <end position="321"/>
    </location>
</feature>
<comment type="catalytic activity">
    <reaction evidence="11">
        <text>a uridine in tRNA + S-adenosyl-L-methionine = a 3-[(3S)-3-amino-3-carboxypropyl]uridine in tRNA + S-methyl-5'-thioadenosine + H(+)</text>
        <dbReference type="Rhea" id="RHEA:62432"/>
        <dbReference type="Rhea" id="RHEA-COMP:13339"/>
        <dbReference type="Rhea" id="RHEA-COMP:16092"/>
        <dbReference type="ChEBI" id="CHEBI:15378"/>
        <dbReference type="ChEBI" id="CHEBI:17509"/>
        <dbReference type="ChEBI" id="CHEBI:59789"/>
        <dbReference type="ChEBI" id="CHEBI:65315"/>
        <dbReference type="ChEBI" id="CHEBI:82930"/>
        <dbReference type="EC" id="2.5.1.25"/>
    </reaction>
</comment>
<dbReference type="AlphaFoldDB" id="A0A653BYE4"/>
<keyword evidence="5" id="KW-0819">tRNA processing</keyword>
<evidence type="ECO:0000256" key="8">
    <source>
        <dbReference type="ARBA" id="ARBA00038290"/>
    </source>
</evidence>
<evidence type="ECO:0000256" key="4">
    <source>
        <dbReference type="ARBA" id="ARBA00022691"/>
    </source>
</evidence>
<dbReference type="Proteomes" id="UP000410492">
    <property type="component" value="Unassembled WGS sequence"/>
</dbReference>
<dbReference type="GO" id="GO:0016432">
    <property type="term" value="F:tRNA-uridine aminocarboxypropyltransferase activity"/>
    <property type="evidence" value="ECO:0007669"/>
    <property type="project" value="UniProtKB-EC"/>
</dbReference>
<comment type="subcellular location">
    <subcellularLocation>
        <location evidence="1">Nucleus</location>
    </subcellularLocation>
</comment>
<evidence type="ECO:0000256" key="7">
    <source>
        <dbReference type="ARBA" id="ARBA00037050"/>
    </source>
</evidence>
<evidence type="ECO:0000256" key="9">
    <source>
        <dbReference type="ARBA" id="ARBA00039242"/>
    </source>
</evidence>
<proteinExistence type="inferred from homology"/>
<dbReference type="GO" id="GO:0005634">
    <property type="term" value="C:nucleus"/>
    <property type="evidence" value="ECO:0007669"/>
    <property type="project" value="UniProtKB-SubCell"/>
</dbReference>
<dbReference type="GO" id="GO:0006400">
    <property type="term" value="P:tRNA modification"/>
    <property type="evidence" value="ECO:0007669"/>
    <property type="project" value="TreeGrafter"/>
</dbReference>
<dbReference type="SMART" id="SM01144">
    <property type="entry name" value="DTW"/>
    <property type="match status" value="1"/>
</dbReference>
<gene>
    <name evidence="13" type="ORF">CALMAC_LOCUS4753</name>
</gene>
<keyword evidence="6" id="KW-0539">Nucleus</keyword>
<keyword evidence="4" id="KW-0949">S-adenosyl-L-methionine</keyword>
<sequence>MAHPKTEISRQNFIDTQPFDGLNIEDASILDTLEGRHSCPKCGKSRKFYCYSCYVPIEELQGKLPVVKLPLKIDIIKHKHEIDGKSTAAHAAVLAPGDVSVYTYPDIPDYEDDDVVLIFPSQNAISVSQLIAGKEYGRIAQYQQAPLDEVPPGYNRSTLMKKIPKSREECGFGTRVNKLPVSKAVFIDSTWNQSRGIMALKGQFHYLLISIIQGIYKDERINRLPCVVIQNRVSQFWRHQKGSPRWYLATVEAIHQFLVEIHLHQWGLNPAYTGIINCFTEKCINQFSLLYNVEDKAYNGQYDNMLYFFKHMYHLIHKYYQHDNLYAYKRRLM</sequence>
<evidence type="ECO:0000313" key="13">
    <source>
        <dbReference type="EMBL" id="VEN40665.1"/>
    </source>
</evidence>
<evidence type="ECO:0000256" key="1">
    <source>
        <dbReference type="ARBA" id="ARBA00004123"/>
    </source>
</evidence>
<dbReference type="OrthoDB" id="3173at2759"/>
<evidence type="ECO:0000259" key="12">
    <source>
        <dbReference type="SMART" id="SM01144"/>
    </source>
</evidence>
<evidence type="ECO:0000256" key="11">
    <source>
        <dbReference type="ARBA" id="ARBA00048718"/>
    </source>
</evidence>
<name>A0A653BYE4_CALMS</name>
<evidence type="ECO:0000256" key="5">
    <source>
        <dbReference type="ARBA" id="ARBA00022694"/>
    </source>
</evidence>
<dbReference type="InterPro" id="IPR005636">
    <property type="entry name" value="DTW"/>
</dbReference>
<dbReference type="PANTHER" id="PTHR15627:SF8">
    <property type="entry name" value="TRNA-URIDINE AMINOCARBOXYPROPYLTRANSFERASE 1"/>
    <property type="match status" value="1"/>
</dbReference>
<keyword evidence="3" id="KW-0808">Transferase</keyword>
<evidence type="ECO:0000256" key="3">
    <source>
        <dbReference type="ARBA" id="ARBA00022679"/>
    </source>
</evidence>
<organism evidence="13 14">
    <name type="scientific">Callosobruchus maculatus</name>
    <name type="common">Southern cowpea weevil</name>
    <name type="synonym">Pulse bruchid</name>
    <dbReference type="NCBI Taxonomy" id="64391"/>
    <lineage>
        <taxon>Eukaryota</taxon>
        <taxon>Metazoa</taxon>
        <taxon>Ecdysozoa</taxon>
        <taxon>Arthropoda</taxon>
        <taxon>Hexapoda</taxon>
        <taxon>Insecta</taxon>
        <taxon>Pterygota</taxon>
        <taxon>Neoptera</taxon>
        <taxon>Endopterygota</taxon>
        <taxon>Coleoptera</taxon>
        <taxon>Polyphaga</taxon>
        <taxon>Cucujiformia</taxon>
        <taxon>Chrysomeloidea</taxon>
        <taxon>Chrysomelidae</taxon>
        <taxon>Bruchinae</taxon>
        <taxon>Bruchini</taxon>
        <taxon>Callosobruchus</taxon>
    </lineage>
</organism>
<dbReference type="EC" id="2.5.1.25" evidence="2"/>
<evidence type="ECO:0000313" key="14">
    <source>
        <dbReference type="Proteomes" id="UP000410492"/>
    </source>
</evidence>
<dbReference type="Pfam" id="PF03942">
    <property type="entry name" value="DTW"/>
    <property type="match status" value="1"/>
</dbReference>
<comment type="function">
    <text evidence="7">Catalyzes the formation of 3-(3-amino-3-carboxypropyl)uridine (acp3U) at position 20 in the D-loop of several cytoplasmic tRNAs (acp3U(20)).</text>
</comment>
<accession>A0A653BYE4</accession>
<keyword evidence="14" id="KW-1185">Reference proteome</keyword>
<protein>
    <recommendedName>
        <fullName evidence="9">tRNA-uridine aminocarboxypropyltransferase 1</fullName>
        <ecNumber evidence="2">2.5.1.25</ecNumber>
    </recommendedName>
    <alternativeName>
        <fullName evidence="10">DTW domain-containing protein 1</fullName>
    </alternativeName>
</protein>
<evidence type="ECO:0000256" key="6">
    <source>
        <dbReference type="ARBA" id="ARBA00023242"/>
    </source>
</evidence>
<comment type="similarity">
    <text evidence="8">Belongs to the TDD superfamily. DTWD1 family.</text>
</comment>
<evidence type="ECO:0000256" key="2">
    <source>
        <dbReference type="ARBA" id="ARBA00012386"/>
    </source>
</evidence>
<dbReference type="PANTHER" id="PTHR15627">
    <property type="entry name" value="NATURAL KILLER CELL-SPECIFIC ANTIGEN KLIP1"/>
    <property type="match status" value="1"/>
</dbReference>
<evidence type="ECO:0000256" key="10">
    <source>
        <dbReference type="ARBA" id="ARBA00042508"/>
    </source>
</evidence>